<dbReference type="EMBL" id="WBVT01000020">
    <property type="protein sequence ID" value="KAB7790147.1"/>
    <property type="molecule type" value="Genomic_DNA"/>
</dbReference>
<feature type="chain" id="PRO_5038383573" evidence="2">
    <location>
        <begin position="34"/>
        <end position="512"/>
    </location>
</feature>
<name>A0A6I1GL85_9BIFI</name>
<dbReference type="InterPro" id="IPR015943">
    <property type="entry name" value="WD40/YVTN_repeat-like_dom_sf"/>
</dbReference>
<evidence type="ECO:0000313" key="4">
    <source>
        <dbReference type="Proteomes" id="UP000441772"/>
    </source>
</evidence>
<dbReference type="Proteomes" id="UP000441772">
    <property type="component" value="Unassembled WGS sequence"/>
</dbReference>
<keyword evidence="1" id="KW-1133">Transmembrane helix</keyword>
<reference evidence="3 4" key="1">
    <citation type="submission" date="2019-09" db="EMBL/GenBank/DDBJ databases">
        <title>Characterization of the phylogenetic diversity of two novel species belonging to the genus Bifidobacterium: Bifidobacterium cebidarum sp. nov. and Bifidobacterium leontopitheci sp. nov.</title>
        <authorList>
            <person name="Lugli G.A."/>
            <person name="Duranti S."/>
            <person name="Milani C."/>
            <person name="Turroni F."/>
            <person name="Ventura M."/>
        </authorList>
    </citation>
    <scope>NUCLEOTIDE SEQUENCE [LARGE SCALE GENOMIC DNA]</scope>
    <source>
        <strain evidence="3 4">LMG 31471</strain>
    </source>
</reference>
<keyword evidence="1" id="KW-0472">Membrane</keyword>
<feature type="signal peptide" evidence="2">
    <location>
        <begin position="1"/>
        <end position="33"/>
    </location>
</feature>
<evidence type="ECO:0000256" key="2">
    <source>
        <dbReference type="SAM" id="SignalP"/>
    </source>
</evidence>
<accession>A0A6I1GL85</accession>
<keyword evidence="4" id="KW-1185">Reference proteome</keyword>
<feature type="transmembrane region" description="Helical" evidence="1">
    <location>
        <begin position="483"/>
        <end position="506"/>
    </location>
</feature>
<evidence type="ECO:0000313" key="3">
    <source>
        <dbReference type="EMBL" id="KAB7790147.1"/>
    </source>
</evidence>
<comment type="caution">
    <text evidence="3">The sequence shown here is derived from an EMBL/GenBank/DDBJ whole genome shotgun (WGS) entry which is preliminary data.</text>
</comment>
<keyword evidence="1" id="KW-0812">Transmembrane</keyword>
<dbReference type="PROSITE" id="PS51257">
    <property type="entry name" value="PROKAR_LIPOPROTEIN"/>
    <property type="match status" value="1"/>
</dbReference>
<evidence type="ECO:0000256" key="1">
    <source>
        <dbReference type="SAM" id="Phobius"/>
    </source>
</evidence>
<dbReference type="AlphaFoldDB" id="A0A6I1GL85"/>
<keyword evidence="2" id="KW-0732">Signal</keyword>
<proteinExistence type="predicted"/>
<gene>
    <name evidence="3" type="ORF">F7D09_1340</name>
</gene>
<protein>
    <submittedName>
        <fullName evidence="3">Uncharacterized protein</fullName>
    </submittedName>
</protein>
<sequence length="512" mass="54879">MHMPLMKCRLRFRACSGIRRLVSLLFAAFLAFASCSVLPLPAASASVIKENGMTVVYGDPCFRDYPPTDFLVSPDGSTAFVFTAGPVLCAVDTASMKPKAVSLSWPLTVPGDDYQPMFTVDGSRLFFSVTYASGTTGIESINVHSLTVKEYPESASRTMVSSPDGKTLYSIEQNTSTAPSDSNATLIAVDAANGSHSSKTTIRMGGQYDQTILSKYIKPLSVSHNARYLYAYSSEEGLLLSIDIATGAGKVVTDVSGMSFSVTRDFRMMFATGTSGRDIKQIQLDAGTAQSVDVGGLAVVRSASDDGSLLQLGDGRPSLHGMGKSVFDVRSKRFISSLATNIAPLPRLSADYVSPDGKLKVTVTTDSGSDGEPWDGLLRLYAGSEGSGKPETERSLDFGRLPMRLRTPMMKFSPDGQSMFFLAMSNDSNTESSGCGAEDGNTFSCASTPSEHDEGVFAKAQVSWLLHRDSSQQNDTVASHPSWGIYVVLFLLAVLISSIATLTIWYKFGGRR</sequence>
<organism evidence="3 4">
    <name type="scientific">Bifidobacterium leontopitheci</name>
    <dbReference type="NCBI Taxonomy" id="2650774"/>
    <lineage>
        <taxon>Bacteria</taxon>
        <taxon>Bacillati</taxon>
        <taxon>Actinomycetota</taxon>
        <taxon>Actinomycetes</taxon>
        <taxon>Bifidobacteriales</taxon>
        <taxon>Bifidobacteriaceae</taxon>
        <taxon>Bifidobacterium</taxon>
    </lineage>
</organism>
<dbReference type="SUPFAM" id="SSF82171">
    <property type="entry name" value="DPP6 N-terminal domain-like"/>
    <property type="match status" value="1"/>
</dbReference>
<dbReference type="Gene3D" id="2.130.10.10">
    <property type="entry name" value="YVTN repeat-like/Quinoprotein amine dehydrogenase"/>
    <property type="match status" value="1"/>
</dbReference>